<accession>A0A067MU93</accession>
<dbReference type="HOGENOM" id="CLU_048756_2_1_1"/>
<gene>
    <name evidence="4" type="ORF">BOTBODRAFT_29612</name>
</gene>
<dbReference type="Gene3D" id="3.10.310.10">
    <property type="entry name" value="Diaminopimelate Epimerase, Chain A, domain 1"/>
    <property type="match status" value="2"/>
</dbReference>
<keyword evidence="5" id="KW-1185">Reference proteome</keyword>
<evidence type="ECO:0000256" key="2">
    <source>
        <dbReference type="ARBA" id="ARBA00023235"/>
    </source>
</evidence>
<evidence type="ECO:0008006" key="6">
    <source>
        <dbReference type="Google" id="ProtNLM"/>
    </source>
</evidence>
<dbReference type="GO" id="GO:0016853">
    <property type="term" value="F:isomerase activity"/>
    <property type="evidence" value="ECO:0007669"/>
    <property type="project" value="UniProtKB-KW"/>
</dbReference>
<reference evidence="5" key="1">
    <citation type="journal article" date="2014" name="Proc. Natl. Acad. Sci. U.S.A.">
        <title>Extensive sampling of basidiomycete genomes demonstrates inadequacy of the white-rot/brown-rot paradigm for wood decay fungi.</title>
        <authorList>
            <person name="Riley R."/>
            <person name="Salamov A.A."/>
            <person name="Brown D.W."/>
            <person name="Nagy L.G."/>
            <person name="Floudas D."/>
            <person name="Held B.W."/>
            <person name="Levasseur A."/>
            <person name="Lombard V."/>
            <person name="Morin E."/>
            <person name="Otillar R."/>
            <person name="Lindquist E.A."/>
            <person name="Sun H."/>
            <person name="LaButti K.M."/>
            <person name="Schmutz J."/>
            <person name="Jabbour D."/>
            <person name="Luo H."/>
            <person name="Baker S.E."/>
            <person name="Pisabarro A.G."/>
            <person name="Walton J.D."/>
            <person name="Blanchette R.A."/>
            <person name="Henrissat B."/>
            <person name="Martin F."/>
            <person name="Cullen D."/>
            <person name="Hibbett D.S."/>
            <person name="Grigoriev I.V."/>
        </authorList>
    </citation>
    <scope>NUCLEOTIDE SEQUENCE [LARGE SCALE GENOMIC DNA]</scope>
    <source>
        <strain evidence="5">FD-172 SS1</strain>
    </source>
</reference>
<dbReference type="FunCoup" id="A0A067MU93">
    <property type="interactions" value="368"/>
</dbReference>
<dbReference type="SUPFAM" id="SSF54506">
    <property type="entry name" value="Diaminopimelate epimerase-like"/>
    <property type="match status" value="1"/>
</dbReference>
<dbReference type="InterPro" id="IPR003719">
    <property type="entry name" value="Phenazine_PhzF-like"/>
</dbReference>
<evidence type="ECO:0000313" key="5">
    <source>
        <dbReference type="Proteomes" id="UP000027195"/>
    </source>
</evidence>
<name>A0A067MU93_BOTB1</name>
<dbReference type="PANTHER" id="PTHR13774">
    <property type="entry name" value="PHENAZINE BIOSYNTHESIS PROTEIN"/>
    <property type="match status" value="1"/>
</dbReference>
<comment type="similarity">
    <text evidence="1">Belongs to the PhzF family.</text>
</comment>
<protein>
    <recommendedName>
        <fullName evidence="6">Diaminopimelate epimerase-like protein</fullName>
    </recommendedName>
</protein>
<dbReference type="InParanoid" id="A0A067MU93"/>
<dbReference type="STRING" id="930990.A0A067MU93"/>
<evidence type="ECO:0000313" key="4">
    <source>
        <dbReference type="EMBL" id="KDQ18265.1"/>
    </source>
</evidence>
<dbReference type="PANTHER" id="PTHR13774:SF17">
    <property type="entry name" value="PHENAZINE BIOSYNTHESIS-LIKE DOMAIN-CONTAINING PROTEIN"/>
    <property type="match status" value="1"/>
</dbReference>
<dbReference type="Pfam" id="PF02567">
    <property type="entry name" value="PhzC-PhzF"/>
    <property type="match status" value="1"/>
</dbReference>
<dbReference type="PIRSF" id="PIRSF016184">
    <property type="entry name" value="PhzC_PhzF"/>
    <property type="match status" value="1"/>
</dbReference>
<dbReference type="OrthoDB" id="75169at2759"/>
<feature type="active site" evidence="3">
    <location>
        <position position="51"/>
    </location>
</feature>
<evidence type="ECO:0000256" key="1">
    <source>
        <dbReference type="ARBA" id="ARBA00008270"/>
    </source>
</evidence>
<proteinExistence type="inferred from homology"/>
<keyword evidence="2" id="KW-0413">Isomerase</keyword>
<evidence type="ECO:0000256" key="3">
    <source>
        <dbReference type="PIRSR" id="PIRSR016184-1"/>
    </source>
</evidence>
<dbReference type="AlphaFoldDB" id="A0A067MU93"/>
<dbReference type="Proteomes" id="UP000027195">
    <property type="component" value="Unassembled WGS sequence"/>
</dbReference>
<dbReference type="EMBL" id="KL198022">
    <property type="protein sequence ID" value="KDQ18265.1"/>
    <property type="molecule type" value="Genomic_DNA"/>
</dbReference>
<sequence>MTPLTLNYTIVDAFTTKPFNGNPASVIILPLDSDLSDPTLQNIALEFSLSETAFITQPESQESHDTPTRTFGLRWFTPKIEVALCGHATLASAKVLFSTPSLVPAHVNLIRFSTLSGVLTAARLPPVDGADSKIELDFPSGEVHAVEPEFFEKVESVVARAFNSSTPSVVKFAGGGEGISFKPHLLIEVDGEKLPLEGASVNPNIFPVDKAELAPYRAIGVTSQSNKPGISFVSRVFCPLSGIPEDPVTGSAHSLLGPYWRVRLPNVQAGQEMNARQVGGRVGEIGVVWDEQTRRCRIRGSARVTAKGEFYL</sequence>
<dbReference type="GO" id="GO:0005737">
    <property type="term" value="C:cytoplasm"/>
    <property type="evidence" value="ECO:0007669"/>
    <property type="project" value="TreeGrafter"/>
</dbReference>
<dbReference type="NCBIfam" id="TIGR00654">
    <property type="entry name" value="PhzF_family"/>
    <property type="match status" value="1"/>
</dbReference>
<organism evidence="4 5">
    <name type="scientific">Botryobasidium botryosum (strain FD-172 SS1)</name>
    <dbReference type="NCBI Taxonomy" id="930990"/>
    <lineage>
        <taxon>Eukaryota</taxon>
        <taxon>Fungi</taxon>
        <taxon>Dikarya</taxon>
        <taxon>Basidiomycota</taxon>
        <taxon>Agaricomycotina</taxon>
        <taxon>Agaricomycetes</taxon>
        <taxon>Cantharellales</taxon>
        <taxon>Botryobasidiaceae</taxon>
        <taxon>Botryobasidium</taxon>
    </lineage>
</organism>